<dbReference type="NCBIfam" id="TIGR02675">
    <property type="entry name" value="tape_meas_nterm"/>
    <property type="match status" value="1"/>
</dbReference>
<feature type="transmembrane region" description="Helical" evidence="1">
    <location>
        <begin position="501"/>
        <end position="529"/>
    </location>
</feature>
<dbReference type="Proteomes" id="UP000249451">
    <property type="component" value="Unassembled WGS sequence"/>
</dbReference>
<dbReference type="Pfam" id="PF20155">
    <property type="entry name" value="TMP_3"/>
    <property type="match status" value="1"/>
</dbReference>
<dbReference type="InterPro" id="IPR013491">
    <property type="entry name" value="Tape_meas_N"/>
</dbReference>
<protein>
    <recommendedName>
        <fullName evidence="2">Tape measure protein N-terminal domain-containing protein</fullName>
    </recommendedName>
</protein>
<gene>
    <name evidence="3" type="ORF">DI609_05590</name>
</gene>
<keyword evidence="1" id="KW-0812">Transmembrane</keyword>
<feature type="non-terminal residue" evidence="3">
    <location>
        <position position="923"/>
    </location>
</feature>
<accession>A0A2W5B8C6</accession>
<proteinExistence type="predicted"/>
<evidence type="ECO:0000313" key="4">
    <source>
        <dbReference type="Proteomes" id="UP000249451"/>
    </source>
</evidence>
<feature type="domain" description="Tape measure protein N-terminal" evidence="2">
    <location>
        <begin position="76"/>
        <end position="250"/>
    </location>
</feature>
<reference evidence="3 4" key="1">
    <citation type="submission" date="2017-11" db="EMBL/GenBank/DDBJ databases">
        <title>Infants hospitalized years apart are colonized by the same room-sourced microbial strains.</title>
        <authorList>
            <person name="Brooks B."/>
            <person name="Olm M.R."/>
            <person name="Firek B.A."/>
            <person name="Baker R."/>
            <person name="Thomas B.C."/>
            <person name="Morowitz M.J."/>
            <person name="Banfield J.F."/>
        </authorList>
    </citation>
    <scope>NUCLEOTIDE SEQUENCE [LARGE SCALE GENOMIC DNA]</scope>
    <source>
        <strain evidence="3">S2_012_000_R3_87</strain>
    </source>
</reference>
<evidence type="ECO:0000313" key="3">
    <source>
        <dbReference type="EMBL" id="PZP00830.1"/>
    </source>
</evidence>
<evidence type="ECO:0000256" key="1">
    <source>
        <dbReference type="SAM" id="Phobius"/>
    </source>
</evidence>
<keyword evidence="1" id="KW-1133">Transmembrane helix</keyword>
<dbReference type="AlphaFoldDB" id="A0A2W5B8C6"/>
<dbReference type="EMBL" id="QFNY01000108">
    <property type="protein sequence ID" value="PZP00830.1"/>
    <property type="molecule type" value="Genomic_DNA"/>
</dbReference>
<comment type="caution">
    <text evidence="3">The sequence shown here is derived from an EMBL/GenBank/DDBJ whole genome shotgun (WGS) entry which is preliminary data.</text>
</comment>
<name>A0A2W5B8C6_9CORY</name>
<sequence length="923" mass="94960">MAVNLATAYVEIIPSAKGIGKAVNQELTGVAKQASKTGDTIGSKLSGAIGKTMKAGALGAGAAVGGVLATSIAKGFKRLNALDQAEAKFKGLGVTGGQLSSAMDSVSKSVKGTSFGLDEAAGSAAKLNAVGVETGKSLDRAMTLTADIAAQAGTSMDDVSSIMAKIAGAGKVTGETLAQLDDRATGAGAAIADHLGVSIDEMREKVSAGEVSFEDFQIAMEKHLGGAAQKTGETFSGAFANMGAAAGRLGANLLAPAFTAAPALFGSIGKAFDSMGESIKPAMERLGTALTPAMERLGVVIEEKIAPAVGKAAGALADFVAGLVVDGLNSDIWGRIGESFGKIASAAGQAWPSVSSLLQSLGSVAANLSVATWEAFANILNAVAPLISNVVVPALTAVSDVAAKNPGAVQALATAFLGFRAVKGVVGPVTDTAKALKGAVDKAKDYGSALKTSFEYAGQAAPNAGKLGKAWIVLKGNATAGLQSLAKSNPIIGGMSKGLKALWGVMAANPIITVVAAIAAVTAGLTWFFTKTEAGKKAWAALTEFMTSAWEKVASGLSAGWQWIQSSVFEPIKTAFSGLKALFVDGDYTSALSDAFGLEEDSAVVDWMFRIRDTFITVKDAVVTAFGFMKDKWQEFTTGFGQFYNTWVQPVVTVATTAFGVVRDIVGGVVSAFGTFASAVGAALSTAFEFVSSVVGWIVEKFQSIATALQPVTDAIGVVFSRVGEIVRQIWEGSIKAVFDAIRTAADLVGIAFQTFGQVVRAAFSAVGQIIRSVYDNLIKPPLMLFRQLAGLLADVLTGNFSNIGNRFRQLGGTLKNVVLGPIRFAFDQFKAAAGFAKDAFNAFKDGVGRAKDRIVSYLSDMVRKFTGVPGKIKSAFASAGSWLSDAGRNLIQGFANGIRSATGWIVDAIKGLVPSALHRFLP</sequence>
<keyword evidence="1" id="KW-0472">Membrane</keyword>
<organism evidence="3 4">
    <name type="scientific">Corynebacterium urealyticum</name>
    <dbReference type="NCBI Taxonomy" id="43771"/>
    <lineage>
        <taxon>Bacteria</taxon>
        <taxon>Bacillati</taxon>
        <taxon>Actinomycetota</taxon>
        <taxon>Actinomycetes</taxon>
        <taxon>Mycobacteriales</taxon>
        <taxon>Corynebacteriaceae</taxon>
        <taxon>Corynebacterium</taxon>
    </lineage>
</organism>
<evidence type="ECO:0000259" key="2">
    <source>
        <dbReference type="Pfam" id="PF20155"/>
    </source>
</evidence>